<dbReference type="Proteomes" id="UP000054166">
    <property type="component" value="Unassembled WGS sequence"/>
</dbReference>
<evidence type="ECO:0000313" key="2">
    <source>
        <dbReference type="EMBL" id="KIM86921.1"/>
    </source>
</evidence>
<organism evidence="2 3">
    <name type="scientific">Piloderma croceum (strain F 1598)</name>
    <dbReference type="NCBI Taxonomy" id="765440"/>
    <lineage>
        <taxon>Eukaryota</taxon>
        <taxon>Fungi</taxon>
        <taxon>Dikarya</taxon>
        <taxon>Basidiomycota</taxon>
        <taxon>Agaricomycotina</taxon>
        <taxon>Agaricomycetes</taxon>
        <taxon>Agaricomycetidae</taxon>
        <taxon>Atheliales</taxon>
        <taxon>Atheliaceae</taxon>
        <taxon>Piloderma</taxon>
    </lineage>
</organism>
<dbReference type="AlphaFoldDB" id="A0A0C3G8E2"/>
<keyword evidence="3" id="KW-1185">Reference proteome</keyword>
<dbReference type="EMBL" id="KN832980">
    <property type="protein sequence ID" value="KIM86921.1"/>
    <property type="molecule type" value="Genomic_DNA"/>
</dbReference>
<feature type="region of interest" description="Disordered" evidence="1">
    <location>
        <begin position="43"/>
        <end position="62"/>
    </location>
</feature>
<proteinExistence type="predicted"/>
<sequence length="62" mass="6788">MYSPVSEDSWRLFIPGTSEGGFRVTVGMTVEGASAFDSAMNLNGPPPQRHFEAEDDGGPWWI</sequence>
<name>A0A0C3G8E2_PILCF</name>
<dbReference type="HOGENOM" id="CLU_2904960_0_0_1"/>
<dbReference type="InParanoid" id="A0A0C3G8E2"/>
<reference evidence="3" key="2">
    <citation type="submission" date="2015-01" db="EMBL/GenBank/DDBJ databases">
        <title>Evolutionary Origins and Diversification of the Mycorrhizal Mutualists.</title>
        <authorList>
            <consortium name="DOE Joint Genome Institute"/>
            <consortium name="Mycorrhizal Genomics Consortium"/>
            <person name="Kohler A."/>
            <person name="Kuo A."/>
            <person name="Nagy L.G."/>
            <person name="Floudas D."/>
            <person name="Copeland A."/>
            <person name="Barry K.W."/>
            <person name="Cichocki N."/>
            <person name="Veneault-Fourrey C."/>
            <person name="LaButti K."/>
            <person name="Lindquist E.A."/>
            <person name="Lipzen A."/>
            <person name="Lundell T."/>
            <person name="Morin E."/>
            <person name="Murat C."/>
            <person name="Riley R."/>
            <person name="Ohm R."/>
            <person name="Sun H."/>
            <person name="Tunlid A."/>
            <person name="Henrissat B."/>
            <person name="Grigoriev I.V."/>
            <person name="Hibbett D.S."/>
            <person name="Martin F."/>
        </authorList>
    </citation>
    <scope>NUCLEOTIDE SEQUENCE [LARGE SCALE GENOMIC DNA]</scope>
    <source>
        <strain evidence="3">F 1598</strain>
    </source>
</reference>
<accession>A0A0C3G8E2</accession>
<gene>
    <name evidence="2" type="ORF">PILCRDRAFT_4176</name>
</gene>
<reference evidence="2 3" key="1">
    <citation type="submission" date="2014-04" db="EMBL/GenBank/DDBJ databases">
        <authorList>
            <consortium name="DOE Joint Genome Institute"/>
            <person name="Kuo A."/>
            <person name="Tarkka M."/>
            <person name="Buscot F."/>
            <person name="Kohler A."/>
            <person name="Nagy L.G."/>
            <person name="Floudas D."/>
            <person name="Copeland A."/>
            <person name="Barry K.W."/>
            <person name="Cichocki N."/>
            <person name="Veneault-Fourrey C."/>
            <person name="LaButti K."/>
            <person name="Lindquist E.A."/>
            <person name="Lipzen A."/>
            <person name="Lundell T."/>
            <person name="Morin E."/>
            <person name="Murat C."/>
            <person name="Sun H."/>
            <person name="Tunlid A."/>
            <person name="Henrissat B."/>
            <person name="Grigoriev I.V."/>
            <person name="Hibbett D.S."/>
            <person name="Martin F."/>
            <person name="Nordberg H.P."/>
            <person name="Cantor M.N."/>
            <person name="Hua S.X."/>
        </authorList>
    </citation>
    <scope>NUCLEOTIDE SEQUENCE [LARGE SCALE GENOMIC DNA]</scope>
    <source>
        <strain evidence="2 3">F 1598</strain>
    </source>
</reference>
<evidence type="ECO:0000256" key="1">
    <source>
        <dbReference type="SAM" id="MobiDB-lite"/>
    </source>
</evidence>
<evidence type="ECO:0000313" key="3">
    <source>
        <dbReference type="Proteomes" id="UP000054166"/>
    </source>
</evidence>
<protein>
    <submittedName>
        <fullName evidence="2">Uncharacterized protein</fullName>
    </submittedName>
</protein>
<feature type="compositionally biased region" description="Acidic residues" evidence="1">
    <location>
        <begin position="53"/>
        <end position="62"/>
    </location>
</feature>